<dbReference type="AlphaFoldDB" id="A0A5C7FJT3"/>
<keyword evidence="2" id="KW-1185">Reference proteome</keyword>
<dbReference type="Proteomes" id="UP000321907">
    <property type="component" value="Unassembled WGS sequence"/>
</dbReference>
<name>A0A5C7FJT3_9BACT</name>
<proteinExistence type="predicted"/>
<evidence type="ECO:0000313" key="1">
    <source>
        <dbReference type="EMBL" id="TXF90138.1"/>
    </source>
</evidence>
<sequence length="396" mass="43995">MKISTKQILIAATTVVLLLMVALFSPFAVNDQGYRTVVQGITGDEFIRFEPGMYWAGFFSKTTEYADVLTVQVERSEKRKDDISYFSEPIRCQFADGTYANQVGYSVKWKLPNNDERMLAIHKDYRNQGRLAASLADYSKECANYSFQLMDSERHYSGGKSELAEAFKFQLRNGQYIIDQHEEMRVDSVSGEKIRSYENTPRTNPDGSFILAKSDVQQYDIVPNFVAITLVDYESVVNEKLKAKVEQSTREAIAKQELVTAQQEALTAEMRGRQKVAEVRATEEAAKIEAEIRAQAETAVSKEQALQAKFQADKALAEGRAAAEVARLKVSAGLSPLERAQIEKETRIGVAAELAKVQVPKIVIGGGANGSKSANPMDAVGINMLMDVMGKLEKQN</sequence>
<evidence type="ECO:0000313" key="2">
    <source>
        <dbReference type="Proteomes" id="UP000321907"/>
    </source>
</evidence>
<dbReference type="EMBL" id="VOXD01000009">
    <property type="protein sequence ID" value="TXF90138.1"/>
    <property type="molecule type" value="Genomic_DNA"/>
</dbReference>
<protein>
    <recommendedName>
        <fullName evidence="3">Band 7 domain-containing protein</fullName>
    </recommendedName>
</protein>
<evidence type="ECO:0008006" key="3">
    <source>
        <dbReference type="Google" id="ProtNLM"/>
    </source>
</evidence>
<reference evidence="1 2" key="1">
    <citation type="submission" date="2019-08" db="EMBL/GenBank/DDBJ databases">
        <title>Lewinella sp. strain SSH13 Genome sequencing and assembly.</title>
        <authorList>
            <person name="Kim I."/>
        </authorList>
    </citation>
    <scope>NUCLEOTIDE SEQUENCE [LARGE SCALE GENOMIC DNA]</scope>
    <source>
        <strain evidence="1 2">SSH13</strain>
    </source>
</reference>
<dbReference type="OrthoDB" id="6073502at2"/>
<organism evidence="1 2">
    <name type="scientific">Neolewinella aurantiaca</name>
    <dbReference type="NCBI Taxonomy" id="2602767"/>
    <lineage>
        <taxon>Bacteria</taxon>
        <taxon>Pseudomonadati</taxon>
        <taxon>Bacteroidota</taxon>
        <taxon>Saprospiria</taxon>
        <taxon>Saprospirales</taxon>
        <taxon>Lewinellaceae</taxon>
        <taxon>Neolewinella</taxon>
    </lineage>
</organism>
<accession>A0A5C7FJT3</accession>
<gene>
    <name evidence="1" type="ORF">FUA23_07820</name>
</gene>
<dbReference type="RefSeq" id="WP_147930177.1">
    <property type="nucleotide sequence ID" value="NZ_VOXD01000009.1"/>
</dbReference>
<comment type="caution">
    <text evidence="1">The sequence shown here is derived from an EMBL/GenBank/DDBJ whole genome shotgun (WGS) entry which is preliminary data.</text>
</comment>